<dbReference type="InterPro" id="IPR049709">
    <property type="entry name" value="IniB-like_N"/>
</dbReference>
<gene>
    <name evidence="1" type="ORF">GCM10009775_21220</name>
</gene>
<proteinExistence type="predicted"/>
<name>A0ABN2PRX7_9MICO</name>
<protein>
    <submittedName>
        <fullName evidence="1">Uncharacterized protein</fullName>
    </submittedName>
</protein>
<dbReference type="RefSeq" id="WP_248148623.1">
    <property type="nucleotide sequence ID" value="NZ_BAAAOF010000004.1"/>
</dbReference>
<organism evidence="1 2">
    <name type="scientific">Microbacterium aoyamense</name>
    <dbReference type="NCBI Taxonomy" id="344166"/>
    <lineage>
        <taxon>Bacteria</taxon>
        <taxon>Bacillati</taxon>
        <taxon>Actinomycetota</taxon>
        <taxon>Actinomycetes</taxon>
        <taxon>Micrococcales</taxon>
        <taxon>Microbacteriaceae</taxon>
        <taxon>Microbacterium</taxon>
    </lineage>
</organism>
<dbReference type="EMBL" id="BAAAOF010000004">
    <property type="protein sequence ID" value="GAA1928926.1"/>
    <property type="molecule type" value="Genomic_DNA"/>
</dbReference>
<evidence type="ECO:0000313" key="2">
    <source>
        <dbReference type="Proteomes" id="UP001501343"/>
    </source>
</evidence>
<keyword evidence="2" id="KW-1185">Reference proteome</keyword>
<sequence length="295" mass="31310">MSLTLTTIADALIEFILSLLRDPAAAAEFDEDPEGMLAHRGLNHASASDVASVAPIVIERTQVIQVVKPVHVEHHPNPVVREIKQVTTHVQWVDDRDTVVDQSVNQNIWAEGDVTQTFDQEAVVASGDEAMAAGEDLDNEESLDQSTTIEAGGDANIGNETDVTVIEDSMNEDSDTSTSTDESTVVVVEDSANDESTDVAIDESGNTAIEDASVTQIDGPVIVDDTGAGFVVEETPAEQVVEEPATEEIVVEEPADVYPDAAAEYTEADVSTDSSAAFEELDAALTSEIPADDDL</sequence>
<dbReference type="NCBIfam" id="NF038175">
    <property type="entry name" value="IniB_NTERM"/>
    <property type="match status" value="1"/>
</dbReference>
<evidence type="ECO:0000313" key="1">
    <source>
        <dbReference type="EMBL" id="GAA1928926.1"/>
    </source>
</evidence>
<accession>A0ABN2PRX7</accession>
<dbReference type="Proteomes" id="UP001501343">
    <property type="component" value="Unassembled WGS sequence"/>
</dbReference>
<comment type="caution">
    <text evidence="1">The sequence shown here is derived from an EMBL/GenBank/DDBJ whole genome shotgun (WGS) entry which is preliminary data.</text>
</comment>
<reference evidence="1 2" key="1">
    <citation type="journal article" date="2019" name="Int. J. Syst. Evol. Microbiol.">
        <title>The Global Catalogue of Microorganisms (GCM) 10K type strain sequencing project: providing services to taxonomists for standard genome sequencing and annotation.</title>
        <authorList>
            <consortium name="The Broad Institute Genomics Platform"/>
            <consortium name="The Broad Institute Genome Sequencing Center for Infectious Disease"/>
            <person name="Wu L."/>
            <person name="Ma J."/>
        </authorList>
    </citation>
    <scope>NUCLEOTIDE SEQUENCE [LARGE SCALE GENOMIC DNA]</scope>
    <source>
        <strain evidence="1 2">JCM 14900</strain>
    </source>
</reference>